<proteinExistence type="predicted"/>
<protein>
    <recommendedName>
        <fullName evidence="1">non-specific serine/threonine protein kinase</fullName>
        <ecNumber evidence="1">2.7.11.1</ecNumber>
    </recommendedName>
</protein>
<dbReference type="Gene3D" id="1.10.510.10">
    <property type="entry name" value="Transferase(Phosphotransferase) domain 1"/>
    <property type="match status" value="1"/>
</dbReference>
<dbReference type="SMART" id="SM00220">
    <property type="entry name" value="S_TKc"/>
    <property type="match status" value="1"/>
</dbReference>
<organism evidence="11 12">
    <name type="scientific">Fimbriiglobus ruber</name>
    <dbReference type="NCBI Taxonomy" id="1908690"/>
    <lineage>
        <taxon>Bacteria</taxon>
        <taxon>Pseudomonadati</taxon>
        <taxon>Planctomycetota</taxon>
        <taxon>Planctomycetia</taxon>
        <taxon>Gemmatales</taxon>
        <taxon>Gemmataceae</taxon>
        <taxon>Fimbriiglobus</taxon>
    </lineage>
</organism>
<dbReference type="EC" id="2.7.11.1" evidence="1"/>
<dbReference type="Pfam" id="PF00069">
    <property type="entry name" value="Pkinase"/>
    <property type="match status" value="1"/>
</dbReference>
<evidence type="ECO:0000256" key="5">
    <source>
        <dbReference type="ARBA" id="ARBA00022777"/>
    </source>
</evidence>
<dbReference type="SMART" id="SM00028">
    <property type="entry name" value="TPR"/>
    <property type="match status" value="3"/>
</dbReference>
<dbReference type="InterPro" id="IPR011990">
    <property type="entry name" value="TPR-like_helical_dom_sf"/>
</dbReference>
<evidence type="ECO:0000256" key="2">
    <source>
        <dbReference type="ARBA" id="ARBA00022527"/>
    </source>
</evidence>
<comment type="caution">
    <text evidence="11">The sequence shown here is derived from an EMBL/GenBank/DDBJ whole genome shotgun (WGS) entry which is preliminary data.</text>
</comment>
<dbReference type="PROSITE" id="PS00108">
    <property type="entry name" value="PROTEIN_KINASE_ST"/>
    <property type="match status" value="1"/>
</dbReference>
<dbReference type="PROSITE" id="PS50011">
    <property type="entry name" value="PROTEIN_KINASE_DOM"/>
    <property type="match status" value="1"/>
</dbReference>
<dbReference type="FunFam" id="1.10.510.10:FF:000021">
    <property type="entry name" value="Serine/threonine protein kinase"/>
    <property type="match status" value="1"/>
</dbReference>
<evidence type="ECO:0000259" key="10">
    <source>
        <dbReference type="PROSITE" id="PS50011"/>
    </source>
</evidence>
<dbReference type="PROSITE" id="PS50005">
    <property type="entry name" value="TPR"/>
    <property type="match status" value="2"/>
</dbReference>
<evidence type="ECO:0000256" key="7">
    <source>
        <dbReference type="PROSITE-ProRule" id="PRU00339"/>
    </source>
</evidence>
<dbReference type="AlphaFoldDB" id="A0A225D6A5"/>
<dbReference type="Gene3D" id="1.25.40.10">
    <property type="entry name" value="Tetratricopeptide repeat domain"/>
    <property type="match status" value="2"/>
</dbReference>
<feature type="binding site" evidence="8">
    <location>
        <position position="108"/>
    </location>
    <ligand>
        <name>ATP</name>
        <dbReference type="ChEBI" id="CHEBI:30616"/>
    </ligand>
</feature>
<dbReference type="InterPro" id="IPR008271">
    <property type="entry name" value="Ser/Thr_kinase_AS"/>
</dbReference>
<feature type="repeat" description="TPR" evidence="7">
    <location>
        <begin position="673"/>
        <end position="706"/>
    </location>
</feature>
<dbReference type="SUPFAM" id="SSF56112">
    <property type="entry name" value="Protein kinase-like (PK-like)"/>
    <property type="match status" value="1"/>
</dbReference>
<reference evidence="12" key="1">
    <citation type="submission" date="2017-06" db="EMBL/GenBank/DDBJ databases">
        <title>Genome analysis of Fimbriiglobus ruber SP5, the first member of the order Planctomycetales with confirmed chitinolytic capability.</title>
        <authorList>
            <person name="Ravin N.V."/>
            <person name="Rakitin A.L."/>
            <person name="Ivanova A.A."/>
            <person name="Beletsky A.V."/>
            <person name="Kulichevskaya I.S."/>
            <person name="Mardanov A.V."/>
            <person name="Dedysh S.N."/>
        </authorList>
    </citation>
    <scope>NUCLEOTIDE SEQUENCE [LARGE SCALE GENOMIC DNA]</scope>
    <source>
        <strain evidence="12">SP5</strain>
    </source>
</reference>
<keyword evidence="7" id="KW-0802">TPR repeat</keyword>
<keyword evidence="12" id="KW-1185">Reference proteome</keyword>
<dbReference type="PROSITE" id="PS00107">
    <property type="entry name" value="PROTEIN_KINASE_ATP"/>
    <property type="match status" value="1"/>
</dbReference>
<dbReference type="InterPro" id="IPR011009">
    <property type="entry name" value="Kinase-like_dom_sf"/>
</dbReference>
<dbReference type="GO" id="GO:0005524">
    <property type="term" value="F:ATP binding"/>
    <property type="evidence" value="ECO:0007669"/>
    <property type="project" value="UniProtKB-UniRule"/>
</dbReference>
<evidence type="ECO:0000256" key="6">
    <source>
        <dbReference type="ARBA" id="ARBA00022840"/>
    </source>
</evidence>
<gene>
    <name evidence="11" type="ORF">FRUB_10016</name>
</gene>
<accession>A0A225D6A5</accession>
<evidence type="ECO:0000256" key="1">
    <source>
        <dbReference type="ARBA" id="ARBA00012513"/>
    </source>
</evidence>
<feature type="region of interest" description="Disordered" evidence="9">
    <location>
        <begin position="238"/>
        <end position="257"/>
    </location>
</feature>
<dbReference type="CDD" id="cd14014">
    <property type="entry name" value="STKc_PknB_like"/>
    <property type="match status" value="1"/>
</dbReference>
<dbReference type="InterPro" id="IPR000719">
    <property type="entry name" value="Prot_kinase_dom"/>
</dbReference>
<evidence type="ECO:0000256" key="8">
    <source>
        <dbReference type="PROSITE-ProRule" id="PRU10141"/>
    </source>
</evidence>
<dbReference type="GO" id="GO:0004674">
    <property type="term" value="F:protein serine/threonine kinase activity"/>
    <property type="evidence" value="ECO:0007669"/>
    <property type="project" value="UniProtKB-KW"/>
</dbReference>
<dbReference type="OrthoDB" id="225358at2"/>
<dbReference type="PANTHER" id="PTHR43289">
    <property type="entry name" value="MITOGEN-ACTIVATED PROTEIN KINASE KINASE KINASE 20-RELATED"/>
    <property type="match status" value="1"/>
</dbReference>
<dbReference type="RefSeq" id="WP_088260361.1">
    <property type="nucleotide sequence ID" value="NZ_NIDE01000019.1"/>
</dbReference>
<dbReference type="EMBL" id="NIDE01000019">
    <property type="protein sequence ID" value="OWK35174.1"/>
    <property type="molecule type" value="Genomic_DNA"/>
</dbReference>
<dbReference type="Proteomes" id="UP000214646">
    <property type="component" value="Unassembled WGS sequence"/>
</dbReference>
<dbReference type="InterPro" id="IPR019734">
    <property type="entry name" value="TPR_rpt"/>
</dbReference>
<evidence type="ECO:0000313" key="11">
    <source>
        <dbReference type="EMBL" id="OWK35174.1"/>
    </source>
</evidence>
<evidence type="ECO:0000313" key="12">
    <source>
        <dbReference type="Proteomes" id="UP000214646"/>
    </source>
</evidence>
<keyword evidence="6 8" id="KW-0067">ATP-binding</keyword>
<evidence type="ECO:0000256" key="9">
    <source>
        <dbReference type="SAM" id="MobiDB-lite"/>
    </source>
</evidence>
<feature type="repeat" description="TPR" evidence="7">
    <location>
        <begin position="639"/>
        <end position="672"/>
    </location>
</feature>
<dbReference type="Gene3D" id="3.30.200.20">
    <property type="entry name" value="Phosphorylase Kinase, domain 1"/>
    <property type="match status" value="1"/>
</dbReference>
<keyword evidence="3" id="KW-0808">Transferase</keyword>
<evidence type="ECO:0000256" key="3">
    <source>
        <dbReference type="ARBA" id="ARBA00022679"/>
    </source>
</evidence>
<keyword evidence="4 8" id="KW-0547">Nucleotide-binding</keyword>
<keyword evidence="2 11" id="KW-0723">Serine/threonine-protein kinase</keyword>
<keyword evidence="5 11" id="KW-0418">Kinase</keyword>
<dbReference type="InterPro" id="IPR017441">
    <property type="entry name" value="Protein_kinase_ATP_BS"/>
</dbReference>
<dbReference type="PANTHER" id="PTHR43289:SF6">
    <property type="entry name" value="SERINE_THREONINE-PROTEIN KINASE NEKL-3"/>
    <property type="match status" value="1"/>
</dbReference>
<evidence type="ECO:0000256" key="4">
    <source>
        <dbReference type="ARBA" id="ARBA00022741"/>
    </source>
</evidence>
<feature type="domain" description="Protein kinase" evidence="10">
    <location>
        <begin position="79"/>
        <end position="341"/>
    </location>
</feature>
<dbReference type="SUPFAM" id="SSF48452">
    <property type="entry name" value="TPR-like"/>
    <property type="match status" value="2"/>
</dbReference>
<sequence>MSDDPRMLLLLDELFASQSTPEEVCASCPELLPLVRQRWQQLCYVRGELDALFPPERDPDQGPPALPLDGNALPVVPGYEVEGVLGRGGMGIVFRARHLRLKRIVALKMVVAGAYAGPHERARFQREAEAVAVLRHPNVVQVYDIGESDGQPYFTMELVEGGSLAEKLAGTPLPAREAATHLATLAGAVHAAHQSGIVHRDLKPANVLLTAEGTPKISDFGLARRLGGEAGLTRTGTAVGTPSYMAPEQARGQTDATGPTADIYALGAILYELLTGRPPFRAETAAETVHQLLTQDPVPPSRLNGKVPRDLETICMKCLHKEPRLRYVSAAALADDLGHFLRGEAIAARPEGLPARLGRRIRRRPALSAALAVSSLLAVALAGGGAWTLSKQEAAKRAAEAEEAALERAADADLKEMAVFFQKSSWLEAKAARERASGRVGDRGSMSLHTRLRQGERDLKLAELLDEIKLGSAIDPKVVGYEKAFEDAGIGKIGDDPVVVAKRIMESNIRPALVNALDFWASRVDPSYATWLLAVARNADPDPQGWRDRFRDPHVRKNKKVLAALVDSAKVDDTPVNLLVTLGELLQECGGDAIPFLVKVQRRYPNDLWANFILGHLATTPADATRYYQAALAIRPGTPVLYFNLGYSMFWSQRLDDALYFYSEAVRLDPAIAPYRAGLGKCLLDLGRDREAHEQFQQGLALQPDKTTFFLLQNGLRKALVRQQRWSEAQISWGKALELAPSEHKEWYGYAELCLFLGRESEYCMARKALLATFSTSSDPYIAERTSRACMLLPASEKELHQAAALAEHAVAADPSKYSPGVPYFQFVRGLAEYRKGHFDVAITVMREEALRIPGPAPRLLLAMALHKTGQETEARKTLAAAMLRNDWRSNQVRDQDEWIFHVLRREAEGMILPNLPAFLEGKYQPRDNDERLGLLGVCQFTNRPLSLSRLYAAAFAIAPQLAEDLGTRPLAQAACAAALAGCGYGNDAVGTNELERVRWRAQARQWLREDLEANQKLLDREPAKTGTLVKKALNSLKDDIDLSCIRDPSALSRLPVDEQKECIRLWAEINDLLRRAVGGK</sequence>
<name>A0A225D6A5_9BACT</name>